<evidence type="ECO:0000256" key="1">
    <source>
        <dbReference type="SAM" id="SignalP"/>
    </source>
</evidence>
<dbReference type="InParanoid" id="A0A165H3F4"/>
<feature type="signal peptide" evidence="1">
    <location>
        <begin position="1"/>
        <end position="17"/>
    </location>
</feature>
<dbReference type="AlphaFoldDB" id="A0A165H3F4"/>
<dbReference type="Proteomes" id="UP000076842">
    <property type="component" value="Unassembled WGS sequence"/>
</dbReference>
<name>A0A165H3F4_9BASI</name>
<evidence type="ECO:0000313" key="2">
    <source>
        <dbReference type="EMBL" id="KZT58817.1"/>
    </source>
</evidence>
<gene>
    <name evidence="2" type="ORF">CALCODRAFT_228356</name>
</gene>
<protein>
    <recommendedName>
        <fullName evidence="4">Secreted protein</fullName>
    </recommendedName>
</protein>
<sequence>MPAVWSIKLQLMLAVSQLYLLAPEPHTRVYIVHDPRATGARRKDDENAFKGVLLWRPHLRLQAPKHPRLRQVIGRREDATWLAISASAPNAS</sequence>
<keyword evidence="1" id="KW-0732">Signal</keyword>
<dbReference type="EMBL" id="KV423947">
    <property type="protein sequence ID" value="KZT58817.1"/>
    <property type="molecule type" value="Genomic_DNA"/>
</dbReference>
<keyword evidence="3" id="KW-1185">Reference proteome</keyword>
<reference evidence="2 3" key="1">
    <citation type="journal article" date="2016" name="Mol. Biol. Evol.">
        <title>Comparative Genomics of Early-Diverging Mushroom-Forming Fungi Provides Insights into the Origins of Lignocellulose Decay Capabilities.</title>
        <authorList>
            <person name="Nagy L.G."/>
            <person name="Riley R."/>
            <person name="Tritt A."/>
            <person name="Adam C."/>
            <person name="Daum C."/>
            <person name="Floudas D."/>
            <person name="Sun H."/>
            <person name="Yadav J.S."/>
            <person name="Pangilinan J."/>
            <person name="Larsson K.H."/>
            <person name="Matsuura K."/>
            <person name="Barry K."/>
            <person name="Labutti K."/>
            <person name="Kuo R."/>
            <person name="Ohm R.A."/>
            <person name="Bhattacharya S.S."/>
            <person name="Shirouzu T."/>
            <person name="Yoshinaga Y."/>
            <person name="Martin F.M."/>
            <person name="Grigoriev I.V."/>
            <person name="Hibbett D.S."/>
        </authorList>
    </citation>
    <scope>NUCLEOTIDE SEQUENCE [LARGE SCALE GENOMIC DNA]</scope>
    <source>
        <strain evidence="2 3">HHB12733</strain>
    </source>
</reference>
<organism evidence="2 3">
    <name type="scientific">Calocera cornea HHB12733</name>
    <dbReference type="NCBI Taxonomy" id="1353952"/>
    <lineage>
        <taxon>Eukaryota</taxon>
        <taxon>Fungi</taxon>
        <taxon>Dikarya</taxon>
        <taxon>Basidiomycota</taxon>
        <taxon>Agaricomycotina</taxon>
        <taxon>Dacrymycetes</taxon>
        <taxon>Dacrymycetales</taxon>
        <taxon>Dacrymycetaceae</taxon>
        <taxon>Calocera</taxon>
    </lineage>
</organism>
<proteinExistence type="predicted"/>
<evidence type="ECO:0008006" key="4">
    <source>
        <dbReference type="Google" id="ProtNLM"/>
    </source>
</evidence>
<feature type="chain" id="PRO_5007858515" description="Secreted protein" evidence="1">
    <location>
        <begin position="18"/>
        <end position="92"/>
    </location>
</feature>
<evidence type="ECO:0000313" key="3">
    <source>
        <dbReference type="Proteomes" id="UP000076842"/>
    </source>
</evidence>
<accession>A0A165H3F4</accession>